<evidence type="ECO:0000256" key="6">
    <source>
        <dbReference type="ARBA" id="ARBA00022692"/>
    </source>
</evidence>
<dbReference type="OrthoDB" id="166803at2759"/>
<gene>
    <name evidence="14" type="primary">TVP38_3</name>
    <name evidence="13" type="synonym">TVP38_1</name>
    <name evidence="13" type="ORF">PGT21_021965</name>
    <name evidence="14" type="ORF">PGTUg99_026464</name>
</gene>
<feature type="compositionally biased region" description="Low complexity" evidence="10">
    <location>
        <begin position="378"/>
        <end position="389"/>
    </location>
</feature>
<dbReference type="Proteomes" id="UP000324748">
    <property type="component" value="Unassembled WGS sequence"/>
</dbReference>
<feature type="region of interest" description="Disordered" evidence="10">
    <location>
        <begin position="334"/>
        <end position="444"/>
    </location>
</feature>
<reference evidence="15 16" key="1">
    <citation type="submission" date="2019-05" db="EMBL/GenBank/DDBJ databases">
        <title>Emergence of the Ug99 lineage of the wheat stem rust pathogen through somatic hybridization.</title>
        <authorList>
            <person name="Li F."/>
            <person name="Upadhyaya N.M."/>
            <person name="Sperschneider J."/>
            <person name="Matny O."/>
            <person name="Nguyen-Phuc H."/>
            <person name="Mago R."/>
            <person name="Raley C."/>
            <person name="Miller M.E."/>
            <person name="Silverstein K.A.T."/>
            <person name="Henningsen E."/>
            <person name="Hirsch C.D."/>
            <person name="Visser B."/>
            <person name="Pretorius Z.A."/>
            <person name="Steffenson B.J."/>
            <person name="Schwessinger B."/>
            <person name="Dodds P.N."/>
            <person name="Figueroa M."/>
        </authorList>
    </citation>
    <scope>NUCLEOTIDE SEQUENCE [LARGE SCALE GENOMIC DNA]</scope>
    <source>
        <strain evidence="13">21-0</strain>
        <strain evidence="14 16">Ug99</strain>
    </source>
</reference>
<evidence type="ECO:0000256" key="3">
    <source>
        <dbReference type="ARBA" id="ARBA00008640"/>
    </source>
</evidence>
<dbReference type="PANTHER" id="PTHR47549:SF2">
    <property type="entry name" value="GOLGI APPARATUS MEMBRANE PROTEIN TVP38"/>
    <property type="match status" value="1"/>
</dbReference>
<comment type="function">
    <text evidence="1">Golgi membrane protein involved in vesicular trafficking and spindle migration.</text>
</comment>
<feature type="transmembrane region" description="Helical" evidence="11">
    <location>
        <begin position="86"/>
        <end position="108"/>
    </location>
</feature>
<evidence type="ECO:0000256" key="10">
    <source>
        <dbReference type="SAM" id="MobiDB-lite"/>
    </source>
</evidence>
<dbReference type="InterPro" id="IPR032816">
    <property type="entry name" value="VTT_dom"/>
</dbReference>
<evidence type="ECO:0000256" key="2">
    <source>
        <dbReference type="ARBA" id="ARBA00004653"/>
    </source>
</evidence>
<feature type="transmembrane region" description="Helical" evidence="11">
    <location>
        <begin position="128"/>
        <end position="146"/>
    </location>
</feature>
<comment type="similarity">
    <text evidence="3">Belongs to the TVP38/TMEM64 family.</text>
</comment>
<feature type="region of interest" description="Disordered" evidence="10">
    <location>
        <begin position="1"/>
        <end position="35"/>
    </location>
</feature>
<dbReference type="EMBL" id="VDEP01000205">
    <property type="protein sequence ID" value="KAA1124086.1"/>
    <property type="molecule type" value="Genomic_DNA"/>
</dbReference>
<dbReference type="AlphaFoldDB" id="A0A5B0RE55"/>
<dbReference type="PANTHER" id="PTHR47549">
    <property type="entry name" value="GOLGI APPARATUS MEMBRANE PROTEIN TVP38-RELATED"/>
    <property type="match status" value="1"/>
</dbReference>
<evidence type="ECO:0000313" key="16">
    <source>
        <dbReference type="Proteomes" id="UP000325313"/>
    </source>
</evidence>
<dbReference type="Pfam" id="PF09335">
    <property type="entry name" value="VTT_dom"/>
    <property type="match status" value="1"/>
</dbReference>
<proteinExistence type="inferred from homology"/>
<dbReference type="GO" id="GO:0000139">
    <property type="term" value="C:Golgi membrane"/>
    <property type="evidence" value="ECO:0007669"/>
    <property type="project" value="UniProtKB-SubCell"/>
</dbReference>
<dbReference type="Proteomes" id="UP000325313">
    <property type="component" value="Unassembled WGS sequence"/>
</dbReference>
<dbReference type="EMBL" id="VSWC01000119">
    <property type="protein sequence ID" value="KAA1082982.1"/>
    <property type="molecule type" value="Genomic_DNA"/>
</dbReference>
<evidence type="ECO:0000256" key="9">
    <source>
        <dbReference type="ARBA" id="ARBA00023136"/>
    </source>
</evidence>
<feature type="transmembrane region" description="Helical" evidence="11">
    <location>
        <begin position="199"/>
        <end position="221"/>
    </location>
</feature>
<evidence type="ECO:0000313" key="13">
    <source>
        <dbReference type="EMBL" id="KAA1082982.1"/>
    </source>
</evidence>
<keyword evidence="8" id="KW-0333">Golgi apparatus</keyword>
<evidence type="ECO:0000256" key="5">
    <source>
        <dbReference type="ARBA" id="ARBA00020673"/>
    </source>
</evidence>
<keyword evidence="6 11" id="KW-0812">Transmembrane</keyword>
<protein>
    <recommendedName>
        <fullName evidence="4">Golgi apparatus membrane protein TVP38</fullName>
    </recommendedName>
    <alternativeName>
        <fullName evidence="5">Golgi apparatus membrane protein tvp38</fullName>
    </alternativeName>
</protein>
<feature type="compositionally biased region" description="Polar residues" evidence="10">
    <location>
        <begin position="402"/>
        <end position="411"/>
    </location>
</feature>
<feature type="compositionally biased region" description="Low complexity" evidence="10">
    <location>
        <begin position="25"/>
        <end position="34"/>
    </location>
</feature>
<evidence type="ECO:0000256" key="11">
    <source>
        <dbReference type="SAM" id="Phobius"/>
    </source>
</evidence>
<keyword evidence="7 11" id="KW-1133">Transmembrane helix</keyword>
<evidence type="ECO:0000256" key="4">
    <source>
        <dbReference type="ARBA" id="ARBA00013533"/>
    </source>
</evidence>
<feature type="compositionally biased region" description="Basic residues" evidence="10">
    <location>
        <begin position="15"/>
        <end position="24"/>
    </location>
</feature>
<name>A0A5B0RE55_PUCGR</name>
<keyword evidence="15" id="KW-1185">Reference proteome</keyword>
<dbReference type="InterPro" id="IPR051076">
    <property type="entry name" value="Golgi_membrane_TVP38/TMEM64"/>
</dbReference>
<feature type="region of interest" description="Disordered" evidence="10">
    <location>
        <begin position="487"/>
        <end position="526"/>
    </location>
</feature>
<evidence type="ECO:0000259" key="12">
    <source>
        <dbReference type="Pfam" id="PF09335"/>
    </source>
</evidence>
<evidence type="ECO:0000256" key="1">
    <source>
        <dbReference type="ARBA" id="ARBA00002978"/>
    </source>
</evidence>
<keyword evidence="9 11" id="KW-0472">Membrane</keyword>
<evidence type="ECO:0000256" key="7">
    <source>
        <dbReference type="ARBA" id="ARBA00022989"/>
    </source>
</evidence>
<feature type="transmembrane region" description="Helical" evidence="11">
    <location>
        <begin position="228"/>
        <end position="249"/>
    </location>
</feature>
<comment type="caution">
    <text evidence="14">The sequence shown here is derived from an EMBL/GenBank/DDBJ whole genome shotgun (WGS) entry which is preliminary data.</text>
</comment>
<accession>A0A5B0RE55</accession>
<evidence type="ECO:0000256" key="8">
    <source>
        <dbReference type="ARBA" id="ARBA00023034"/>
    </source>
</evidence>
<feature type="transmembrane region" description="Helical" evidence="11">
    <location>
        <begin position="151"/>
        <end position="174"/>
    </location>
</feature>
<feature type="transmembrane region" description="Helical" evidence="11">
    <location>
        <begin position="296"/>
        <end position="314"/>
    </location>
</feature>
<feature type="domain" description="VTT" evidence="12">
    <location>
        <begin position="148"/>
        <end position="262"/>
    </location>
</feature>
<evidence type="ECO:0000313" key="14">
    <source>
        <dbReference type="EMBL" id="KAA1124086.1"/>
    </source>
</evidence>
<feature type="compositionally biased region" description="Low complexity" evidence="10">
    <location>
        <begin position="424"/>
        <end position="435"/>
    </location>
</feature>
<organism evidence="14 16">
    <name type="scientific">Puccinia graminis f. sp. tritici</name>
    <dbReference type="NCBI Taxonomy" id="56615"/>
    <lineage>
        <taxon>Eukaryota</taxon>
        <taxon>Fungi</taxon>
        <taxon>Dikarya</taxon>
        <taxon>Basidiomycota</taxon>
        <taxon>Pucciniomycotina</taxon>
        <taxon>Pucciniomycetes</taxon>
        <taxon>Pucciniales</taxon>
        <taxon>Pucciniaceae</taxon>
        <taxon>Puccinia</taxon>
    </lineage>
</organism>
<evidence type="ECO:0000313" key="15">
    <source>
        <dbReference type="Proteomes" id="UP000324748"/>
    </source>
</evidence>
<comment type="subcellular location">
    <subcellularLocation>
        <location evidence="2">Golgi apparatus membrane</location>
        <topology evidence="2">Multi-pass membrane protein</topology>
    </subcellularLocation>
</comment>
<sequence length="526" mass="57615">MNQPLHYPPSSSSSTHHHHHHQQHQHQQQQQQHSFELETSNHNNLHHEDFKPSSLDSKTSFRYKTYQTAFGPLSLNKFLRKEWIKYYVLLVLILIGIGVVAIYHHQIVIALHPFVQSMRNLKVNGVEVGWLIPVGVLFIISFPPLFGHEIVIILCGLVWGLWLGFAIVSLGTLLGELANYWTFKYLCSHRAAKLEKKDVNYACMCVVIREGGFWIAFLARLSAIPGHLVTPVFATTGMSLTIFTAATVISMPKQLAGVYLGTLFTDSSSKDNNNQDEGSGTGGTGEGGGGSTAVKYSVLAVSFLVTIVAALYIYKKMALARTRLFPDDQLPIVSRPSTANPPPLAPSSVGATAGGTSDRAGTDTRSYEHAPSPQRMPTTSSYESSTSSSADLRADGPLAISPTLSSDDPSNPFTSHHHHHHQQQHFPSSFPSSPQDEVEEEDLHSAAAWAPIPLANPHQMILHTHSRNLSDNRNPFVDPPYIPIVSSSASSPPLPLPDSAETGPPSYSARPPDSIPYSIPHRNCNF</sequence>